<feature type="signal peptide" evidence="1">
    <location>
        <begin position="1"/>
        <end position="23"/>
    </location>
</feature>
<comment type="caution">
    <text evidence="2">The sequence shown here is derived from an EMBL/GenBank/DDBJ whole genome shotgun (WGS) entry which is preliminary data.</text>
</comment>
<dbReference type="Proteomes" id="UP000688947">
    <property type="component" value="Unassembled WGS sequence"/>
</dbReference>
<dbReference type="VEuPathDB" id="FungiDB:PC110_g18516"/>
<proteinExistence type="predicted"/>
<accession>A0A8T1TL75</accession>
<feature type="chain" id="PRO_5035752030" evidence="1">
    <location>
        <begin position="24"/>
        <end position="77"/>
    </location>
</feature>
<evidence type="ECO:0000313" key="3">
    <source>
        <dbReference type="Proteomes" id="UP000688947"/>
    </source>
</evidence>
<keyword evidence="1" id="KW-0732">Signal</keyword>
<dbReference type="OrthoDB" id="106388at2759"/>
<name>A0A8T1TL75_9STRA</name>
<dbReference type="AlphaFoldDB" id="A0A8T1TL75"/>
<evidence type="ECO:0000256" key="1">
    <source>
        <dbReference type="SAM" id="SignalP"/>
    </source>
</evidence>
<reference evidence="2" key="1">
    <citation type="submission" date="2021-01" db="EMBL/GenBank/DDBJ databases">
        <title>Phytophthora aleatoria, a newly-described species from Pinus radiata is distinct from Phytophthora cactorum isolates based on comparative genomics.</title>
        <authorList>
            <person name="Mcdougal R."/>
            <person name="Panda P."/>
            <person name="Williams N."/>
            <person name="Studholme D.J."/>
        </authorList>
    </citation>
    <scope>NUCLEOTIDE SEQUENCE</scope>
    <source>
        <strain evidence="2">NZFS 3830</strain>
    </source>
</reference>
<protein>
    <submittedName>
        <fullName evidence="2">Uncharacterized protein</fullName>
    </submittedName>
</protein>
<sequence length="77" mass="8048">MLGTMPNLALMTGLIALVRSVDSDRATVAFRAGRIIDAKAASVDAVICKEPRTEDMEGSAVAKYAENSEETEGASCA</sequence>
<gene>
    <name evidence="2" type="ORF">JG687_00019630</name>
</gene>
<organism evidence="2 3">
    <name type="scientific">Phytophthora cactorum</name>
    <dbReference type="NCBI Taxonomy" id="29920"/>
    <lineage>
        <taxon>Eukaryota</taxon>
        <taxon>Sar</taxon>
        <taxon>Stramenopiles</taxon>
        <taxon>Oomycota</taxon>
        <taxon>Peronosporomycetes</taxon>
        <taxon>Peronosporales</taxon>
        <taxon>Peronosporaceae</taxon>
        <taxon>Phytophthora</taxon>
    </lineage>
</organism>
<dbReference type="EMBL" id="JAENGZ010003534">
    <property type="protein sequence ID" value="KAG6941468.1"/>
    <property type="molecule type" value="Genomic_DNA"/>
</dbReference>
<evidence type="ECO:0000313" key="2">
    <source>
        <dbReference type="EMBL" id="KAG6941468.1"/>
    </source>
</evidence>